<reference evidence="1" key="1">
    <citation type="journal article" date="2025" name="Int. J. Syst. Evol. Microbiol.">
        <title>Streptomyces citrinus sp. nov., with yellow diffusible pigment.</title>
        <authorList>
            <person name="He Y."/>
            <person name="Yang E."/>
            <person name="Xu J."/>
            <person name="Sun Y."/>
            <person name="Sun L."/>
        </authorList>
    </citation>
    <scope>NUCLEOTIDE SEQUENCE</scope>
    <source>
        <strain evidence="1">Q6</strain>
    </source>
</reference>
<proteinExistence type="predicted"/>
<evidence type="ECO:0000313" key="2">
    <source>
        <dbReference type="Proteomes" id="UP001432251"/>
    </source>
</evidence>
<accession>A0ACD5A978</accession>
<name>A0ACD5A978_9ACTN</name>
<dbReference type="EMBL" id="CP146022">
    <property type="protein sequence ID" value="WWQ62413.1"/>
    <property type="molecule type" value="Genomic_DNA"/>
</dbReference>
<evidence type="ECO:0000313" key="1">
    <source>
        <dbReference type="EMBL" id="WWQ62413.1"/>
    </source>
</evidence>
<gene>
    <name evidence="1" type="ORF">V2W30_02900</name>
</gene>
<sequence length="164" mass="17478">MTSLAKQSNLPAEDTRGADDGVMTEPSKDALVRFLEERFACAQSCTECARSCALLVSNAELSAVSAAVHGPTRPAPDEAPRPPGSSHGLRRALLLCVEVCDATCRLLSEETHQDEYGLRLQVEWCRAVALECAHACDRVPDAAACAEQSRACARACTAFLASLD</sequence>
<protein>
    <submittedName>
        <fullName evidence="1">Ferredoxin</fullName>
    </submittedName>
</protein>
<keyword evidence="2" id="KW-1185">Reference proteome</keyword>
<organism evidence="1 2">
    <name type="scientific">Streptomyces citrinus</name>
    <dbReference type="NCBI Taxonomy" id="3118173"/>
    <lineage>
        <taxon>Bacteria</taxon>
        <taxon>Bacillati</taxon>
        <taxon>Actinomycetota</taxon>
        <taxon>Actinomycetes</taxon>
        <taxon>Kitasatosporales</taxon>
        <taxon>Streptomycetaceae</taxon>
        <taxon>Streptomyces</taxon>
    </lineage>
</organism>
<dbReference type="Proteomes" id="UP001432251">
    <property type="component" value="Chromosome"/>
</dbReference>